<accession>X1DLL3</accession>
<organism evidence="1">
    <name type="scientific">marine sediment metagenome</name>
    <dbReference type="NCBI Taxonomy" id="412755"/>
    <lineage>
        <taxon>unclassified sequences</taxon>
        <taxon>metagenomes</taxon>
        <taxon>ecological metagenomes</taxon>
    </lineage>
</organism>
<comment type="caution">
    <text evidence="1">The sequence shown here is derived from an EMBL/GenBank/DDBJ whole genome shotgun (WGS) entry which is preliminary data.</text>
</comment>
<gene>
    <name evidence="1" type="ORF">S01H4_53899</name>
</gene>
<reference evidence="1" key="1">
    <citation type="journal article" date="2014" name="Front. Microbiol.">
        <title>High frequency of phylogenetically diverse reductive dehalogenase-homologous genes in deep subseafloor sedimentary metagenomes.</title>
        <authorList>
            <person name="Kawai M."/>
            <person name="Futagami T."/>
            <person name="Toyoda A."/>
            <person name="Takaki Y."/>
            <person name="Nishi S."/>
            <person name="Hori S."/>
            <person name="Arai W."/>
            <person name="Tsubouchi T."/>
            <person name="Morono Y."/>
            <person name="Uchiyama I."/>
            <person name="Ito T."/>
            <person name="Fujiyama A."/>
            <person name="Inagaki F."/>
            <person name="Takami H."/>
        </authorList>
    </citation>
    <scope>NUCLEOTIDE SEQUENCE</scope>
    <source>
        <strain evidence="1">Expedition CK06-06</strain>
    </source>
</reference>
<evidence type="ECO:0000313" key="1">
    <source>
        <dbReference type="EMBL" id="GAH09165.1"/>
    </source>
</evidence>
<dbReference type="AlphaFoldDB" id="X1DLL3"/>
<protein>
    <submittedName>
        <fullName evidence="1">Uncharacterized protein</fullName>
    </submittedName>
</protein>
<name>X1DLL3_9ZZZZ</name>
<dbReference type="EMBL" id="BART01030959">
    <property type="protein sequence ID" value="GAH09165.1"/>
    <property type="molecule type" value="Genomic_DNA"/>
</dbReference>
<sequence>MANDQERTVEFTDSPQIQPKMRKYDILRVPPNGTRNAVILSHYFAWTPLHYWRRRSTPCLGEGCEACEHGEAPRPKGYAAVAAKNKTKVWLLEVTENCAEAIVAEMELRTTLRGAVVNLSRLDQRANGKLTIEFAGKSIDATLIPAAPDVEEVLRRIWGFSKQGSMKVSNQKALVLAGTRCNVNGVEQTNGRS</sequence>
<proteinExistence type="predicted"/>